<dbReference type="InterPro" id="IPR002591">
    <property type="entry name" value="Phosphodiest/P_Trfase"/>
</dbReference>
<evidence type="ECO:0000256" key="23">
    <source>
        <dbReference type="ARBA" id="ARBA00047322"/>
    </source>
</evidence>
<comment type="cofactor">
    <cofactor evidence="1">
        <name>Zn(2+)</name>
        <dbReference type="ChEBI" id="CHEBI:29105"/>
    </cofactor>
</comment>
<evidence type="ECO:0000256" key="20">
    <source>
        <dbReference type="ARBA" id="ARBA00046203"/>
    </source>
</evidence>
<sequence length="221" mass="25164">MAQWIQERELQDKLNVIIFSDHGMTDIFWKDKVIELKQHISLADLQQVKDRGPLVSLWPAPGKHAEIYNKLRTVEHMTVYEKEAIPSRFYYKKGKFVSPLTLLADEGWFITESRELLPFWMNSTGKRAGWQRGWHGYDNELMDMRGIFLAFGPDFKSNFRAAPIRSVDVYNVMCHAAGIAPLPNNGSWSRVVCMLKGPASAAPRHLPGGLALALTLLLLLQ</sequence>
<keyword evidence="14" id="KW-0472">Membrane</keyword>
<evidence type="ECO:0000256" key="7">
    <source>
        <dbReference type="ARBA" id="ARBA00022622"/>
    </source>
</evidence>
<evidence type="ECO:0000256" key="29">
    <source>
        <dbReference type="ARBA" id="ARBA00048234"/>
    </source>
</evidence>
<dbReference type="GO" id="GO:0019695">
    <property type="term" value="P:choline metabolic process"/>
    <property type="evidence" value="ECO:0007669"/>
    <property type="project" value="TreeGrafter"/>
</dbReference>
<comment type="function">
    <text evidence="20">Choline-specific glycerophosphodiesterase that hydrolyzes glycerophosphocholine (GPC) and lysophosphatidylcholine (LPC) and contributes to supplying choline to the cells. Has a preference for LPC with short (12:0 and 14:0) or polyunsaturated (18:2 and 20:4) fatty acids. In vitro, hydrolyzes only choline-containing lysophospholipids, such as sphingosylphosphorylcholine (SPC), platelet-activating factor (PAF) and lysoPAF, but not other lysophospholipids.</text>
</comment>
<evidence type="ECO:0000256" key="6">
    <source>
        <dbReference type="ARBA" id="ARBA00022553"/>
    </source>
</evidence>
<comment type="catalytic activity">
    <reaction evidence="29">
        <text>sphing-4-enine-phosphocholine + H2O = sphing-4-enine + phosphocholine + H(+)</text>
        <dbReference type="Rhea" id="RHEA:41095"/>
        <dbReference type="ChEBI" id="CHEBI:15377"/>
        <dbReference type="ChEBI" id="CHEBI:15378"/>
        <dbReference type="ChEBI" id="CHEBI:57756"/>
        <dbReference type="ChEBI" id="CHEBI:58906"/>
        <dbReference type="ChEBI" id="CHEBI:295975"/>
    </reaction>
    <physiologicalReaction direction="left-to-right" evidence="29">
        <dbReference type="Rhea" id="RHEA:41096"/>
    </physiologicalReaction>
</comment>
<gene>
    <name evidence="33" type="ORF">mMyoMyo1_004505</name>
</gene>
<comment type="catalytic activity">
    <reaction evidence="31">
        <text>1-(9Z,12Z)-octadecadienoyl-sn-glycero-3-phosphocholine + H2O = 1-(9Z,12Z-octadecadienoyl)-sn-glycerol + phosphocholine + H(+)</text>
        <dbReference type="Rhea" id="RHEA:41115"/>
        <dbReference type="ChEBI" id="CHEBI:15377"/>
        <dbReference type="ChEBI" id="CHEBI:15378"/>
        <dbReference type="ChEBI" id="CHEBI:28733"/>
        <dbReference type="ChEBI" id="CHEBI:75561"/>
        <dbReference type="ChEBI" id="CHEBI:295975"/>
    </reaction>
    <physiologicalReaction direction="left-to-right" evidence="31">
        <dbReference type="Rhea" id="RHEA:41116"/>
    </physiologicalReaction>
</comment>
<evidence type="ECO:0000256" key="28">
    <source>
        <dbReference type="ARBA" id="ARBA00048209"/>
    </source>
</evidence>
<accession>A0A7J7Z212</accession>
<evidence type="ECO:0000256" key="22">
    <source>
        <dbReference type="ARBA" id="ARBA00047290"/>
    </source>
</evidence>
<dbReference type="PANTHER" id="PTHR10151:SF66">
    <property type="entry name" value="GLYCEROPHOSPHOCHOLINE CHOLINEPHOSPHODIESTERASE ENPP6"/>
    <property type="match status" value="1"/>
</dbReference>
<dbReference type="GO" id="GO:0005886">
    <property type="term" value="C:plasma membrane"/>
    <property type="evidence" value="ECO:0007669"/>
    <property type="project" value="UniProtKB-SubCell"/>
</dbReference>
<comment type="caution">
    <text evidence="33">The sequence shown here is derived from an EMBL/GenBank/DDBJ whole genome shotgun (WGS) entry which is preliminary data.</text>
</comment>
<evidence type="ECO:0000256" key="11">
    <source>
        <dbReference type="ARBA" id="ARBA00022833"/>
    </source>
</evidence>
<dbReference type="FunFam" id="3.30.1360.180:FF:000001">
    <property type="entry name" value="Ectonucleotide pyrophosphatase/phosphodiesterase family member 6"/>
    <property type="match status" value="1"/>
</dbReference>
<keyword evidence="9" id="KW-0732">Signal</keyword>
<dbReference type="VEuPathDB" id="HostDB:GeneID_118651901"/>
<keyword evidence="8" id="KW-0479">Metal-binding</keyword>
<dbReference type="GO" id="GO:0046872">
    <property type="term" value="F:metal ion binding"/>
    <property type="evidence" value="ECO:0007669"/>
    <property type="project" value="UniProtKB-KW"/>
</dbReference>
<dbReference type="GO" id="GO:0047390">
    <property type="term" value="F:glycerophosphocholine cholinephosphodiesterase activity"/>
    <property type="evidence" value="ECO:0007669"/>
    <property type="project" value="UniProtKB-EC"/>
</dbReference>
<evidence type="ECO:0000256" key="17">
    <source>
        <dbReference type="ARBA" id="ARBA00023288"/>
    </source>
</evidence>
<dbReference type="Gene3D" id="3.40.720.10">
    <property type="entry name" value="Alkaline Phosphatase, subunit A"/>
    <property type="match status" value="1"/>
</dbReference>
<evidence type="ECO:0000256" key="32">
    <source>
        <dbReference type="ARBA" id="ARBA00049320"/>
    </source>
</evidence>
<evidence type="ECO:0000256" key="4">
    <source>
        <dbReference type="ARBA" id="ARBA00012318"/>
    </source>
</evidence>
<keyword evidence="13" id="KW-0443">Lipid metabolism</keyword>
<evidence type="ECO:0000256" key="27">
    <source>
        <dbReference type="ARBA" id="ARBA00047779"/>
    </source>
</evidence>
<dbReference type="EMBL" id="JABWUV010000003">
    <property type="protein sequence ID" value="KAF6368297.1"/>
    <property type="molecule type" value="Genomic_DNA"/>
</dbReference>
<evidence type="ECO:0000256" key="9">
    <source>
        <dbReference type="ARBA" id="ARBA00022729"/>
    </source>
</evidence>
<evidence type="ECO:0000256" key="25">
    <source>
        <dbReference type="ARBA" id="ARBA00047494"/>
    </source>
</evidence>
<comment type="catalytic activity">
    <reaction evidence="32">
        <text>1-(5Z,8Z,11Z,14Z-eicosatetraenoyl)-sn-glycero-3-phosphocholine + H2O = 1-(5Z,8Z,11Z,14Z-eicosatetraenoyl)-sn-glycerol + phosphocholine + H(+)</text>
        <dbReference type="Rhea" id="RHEA:41003"/>
        <dbReference type="ChEBI" id="CHEBI:15377"/>
        <dbReference type="ChEBI" id="CHEBI:15378"/>
        <dbReference type="ChEBI" id="CHEBI:34071"/>
        <dbReference type="ChEBI" id="CHEBI:74344"/>
        <dbReference type="ChEBI" id="CHEBI:295975"/>
    </reaction>
    <physiologicalReaction direction="left-to-right" evidence="32">
        <dbReference type="Rhea" id="RHEA:41004"/>
    </physiologicalReaction>
</comment>
<comment type="catalytic activity">
    <reaction evidence="25">
        <text>a 1-O-alkyl-sn-glycero-3-phosphocholine + H2O = a 1-O-alkyl-sn-glycerol + phosphocholine + H(+)</text>
        <dbReference type="Rhea" id="RHEA:36083"/>
        <dbReference type="ChEBI" id="CHEBI:15377"/>
        <dbReference type="ChEBI" id="CHEBI:15378"/>
        <dbReference type="ChEBI" id="CHEBI:15850"/>
        <dbReference type="ChEBI" id="CHEBI:30909"/>
        <dbReference type="ChEBI" id="CHEBI:295975"/>
    </reaction>
    <physiologicalReaction direction="left-to-right" evidence="25">
        <dbReference type="Rhea" id="RHEA:36084"/>
    </physiologicalReaction>
</comment>
<comment type="catalytic activity">
    <reaction evidence="27">
        <text>1-tetradecanoyl-sn-glycero-3-phosphocholine + H2O = 1-tetradecanoyl-sn-glycerol + phosphocholine + H(+)</text>
        <dbReference type="Rhea" id="RHEA:40999"/>
        <dbReference type="ChEBI" id="CHEBI:15377"/>
        <dbReference type="ChEBI" id="CHEBI:15378"/>
        <dbReference type="ChEBI" id="CHEBI:64489"/>
        <dbReference type="ChEBI" id="CHEBI:75536"/>
        <dbReference type="ChEBI" id="CHEBI:295975"/>
    </reaction>
    <physiologicalReaction direction="left-to-right" evidence="27">
        <dbReference type="Rhea" id="RHEA:41000"/>
    </physiologicalReaction>
</comment>
<keyword evidence="34" id="KW-1185">Reference proteome</keyword>
<evidence type="ECO:0000256" key="12">
    <source>
        <dbReference type="ARBA" id="ARBA00022963"/>
    </source>
</evidence>
<dbReference type="InterPro" id="IPR017850">
    <property type="entry name" value="Alkaline_phosphatase_core_sf"/>
</dbReference>
<evidence type="ECO:0000256" key="15">
    <source>
        <dbReference type="ARBA" id="ARBA00023157"/>
    </source>
</evidence>
<comment type="subunit">
    <text evidence="21">Homodimer; disulfide-linked. Homotetramer.</text>
</comment>
<evidence type="ECO:0000256" key="24">
    <source>
        <dbReference type="ARBA" id="ARBA00047482"/>
    </source>
</evidence>
<dbReference type="GO" id="GO:0098552">
    <property type="term" value="C:side of membrane"/>
    <property type="evidence" value="ECO:0007669"/>
    <property type="project" value="UniProtKB-KW"/>
</dbReference>
<keyword evidence="5" id="KW-1003">Cell membrane</keyword>
<keyword evidence="6" id="KW-0597">Phosphoprotein</keyword>
<evidence type="ECO:0000256" key="14">
    <source>
        <dbReference type="ARBA" id="ARBA00023136"/>
    </source>
</evidence>
<evidence type="ECO:0000256" key="26">
    <source>
        <dbReference type="ARBA" id="ARBA00047600"/>
    </source>
</evidence>
<evidence type="ECO:0000256" key="5">
    <source>
        <dbReference type="ARBA" id="ARBA00022475"/>
    </source>
</evidence>
<comment type="catalytic activity">
    <reaction evidence="28">
        <text>1-hexadecanoyl-sn-glycero-3-phosphocholine + H2O = 1-hexadecanoyl-sn-glycerol + phosphocholine + H(+)</text>
        <dbReference type="Rhea" id="RHEA:41119"/>
        <dbReference type="ChEBI" id="CHEBI:15377"/>
        <dbReference type="ChEBI" id="CHEBI:15378"/>
        <dbReference type="ChEBI" id="CHEBI:72998"/>
        <dbReference type="ChEBI" id="CHEBI:75542"/>
        <dbReference type="ChEBI" id="CHEBI:295975"/>
    </reaction>
    <physiologicalReaction direction="left-to-right" evidence="28">
        <dbReference type="Rhea" id="RHEA:41120"/>
    </physiologicalReaction>
</comment>
<evidence type="ECO:0000256" key="2">
    <source>
        <dbReference type="ARBA" id="ARBA00004609"/>
    </source>
</evidence>
<evidence type="ECO:0000313" key="34">
    <source>
        <dbReference type="Proteomes" id="UP000527355"/>
    </source>
</evidence>
<evidence type="ECO:0000256" key="10">
    <source>
        <dbReference type="ARBA" id="ARBA00022801"/>
    </source>
</evidence>
<keyword evidence="10" id="KW-0378">Hydrolase</keyword>
<comment type="catalytic activity">
    <reaction evidence="22">
        <text>1-dodecanoyl-sn-glycero-3-phosphocholine + H2O = 1-dodecanoyl-sn-glycerol + phosphocholine + H(+)</text>
        <dbReference type="Rhea" id="RHEA:41127"/>
        <dbReference type="ChEBI" id="CHEBI:15377"/>
        <dbReference type="ChEBI" id="CHEBI:15378"/>
        <dbReference type="ChEBI" id="CHEBI:74966"/>
        <dbReference type="ChEBI" id="CHEBI:75529"/>
        <dbReference type="ChEBI" id="CHEBI:295975"/>
    </reaction>
    <physiologicalReaction direction="left-to-right" evidence="22">
        <dbReference type="Rhea" id="RHEA:41128"/>
    </physiologicalReaction>
</comment>
<dbReference type="Pfam" id="PF01663">
    <property type="entry name" value="Phosphodiest"/>
    <property type="match status" value="1"/>
</dbReference>
<comment type="catalytic activity">
    <reaction evidence="24">
        <text>glycero-2-phosphocholine + H2O = phosphocholine + glycerol + H(+)</text>
        <dbReference type="Rhea" id="RHEA:61684"/>
        <dbReference type="ChEBI" id="CHEBI:15377"/>
        <dbReference type="ChEBI" id="CHEBI:15378"/>
        <dbReference type="ChEBI" id="CHEBI:17754"/>
        <dbReference type="ChEBI" id="CHEBI:144950"/>
        <dbReference type="ChEBI" id="CHEBI:295975"/>
    </reaction>
    <physiologicalReaction direction="left-to-right" evidence="24">
        <dbReference type="Rhea" id="RHEA:61685"/>
    </physiologicalReaction>
</comment>
<keyword evidence="17" id="KW-0449">Lipoprotein</keyword>
<evidence type="ECO:0000256" key="30">
    <source>
        <dbReference type="ARBA" id="ARBA00048703"/>
    </source>
</evidence>
<evidence type="ECO:0000256" key="16">
    <source>
        <dbReference type="ARBA" id="ARBA00023180"/>
    </source>
</evidence>
<keyword evidence="7" id="KW-0336">GPI-anchor</keyword>
<organism evidence="33 34">
    <name type="scientific">Myotis myotis</name>
    <name type="common">Greater mouse-eared bat</name>
    <name type="synonym">Vespertilio myotis</name>
    <dbReference type="NCBI Taxonomy" id="51298"/>
    <lineage>
        <taxon>Eukaryota</taxon>
        <taxon>Metazoa</taxon>
        <taxon>Chordata</taxon>
        <taxon>Craniata</taxon>
        <taxon>Vertebrata</taxon>
        <taxon>Euteleostomi</taxon>
        <taxon>Mammalia</taxon>
        <taxon>Eutheria</taxon>
        <taxon>Laurasiatheria</taxon>
        <taxon>Chiroptera</taxon>
        <taxon>Yangochiroptera</taxon>
        <taxon>Vespertilionidae</taxon>
        <taxon>Myotis</taxon>
    </lineage>
</organism>
<comment type="similarity">
    <text evidence="3">Belongs to the nucleotide pyrophosphatase/phosphodiesterase family.</text>
</comment>
<comment type="catalytic activity">
    <reaction evidence="23">
        <text>1-(9Z-octadecenoyl)-sn-glycero-3-phosphocholine + H2O = 1-(9Z-octadecenoyl)-sn-glycerol + phosphocholine + H(+)</text>
        <dbReference type="Rhea" id="RHEA:41091"/>
        <dbReference type="ChEBI" id="CHEBI:15377"/>
        <dbReference type="ChEBI" id="CHEBI:15378"/>
        <dbReference type="ChEBI" id="CHEBI:28610"/>
        <dbReference type="ChEBI" id="CHEBI:75757"/>
        <dbReference type="ChEBI" id="CHEBI:295975"/>
    </reaction>
    <physiologicalReaction direction="left-to-right" evidence="23">
        <dbReference type="Rhea" id="RHEA:41092"/>
    </physiologicalReaction>
</comment>
<evidence type="ECO:0000256" key="3">
    <source>
        <dbReference type="ARBA" id="ARBA00010594"/>
    </source>
</evidence>
<dbReference type="Proteomes" id="UP000527355">
    <property type="component" value="Unassembled WGS sequence"/>
</dbReference>
<dbReference type="EC" id="3.1.4.38" evidence="4"/>
<evidence type="ECO:0000256" key="8">
    <source>
        <dbReference type="ARBA" id="ARBA00022723"/>
    </source>
</evidence>
<evidence type="ECO:0000313" key="33">
    <source>
        <dbReference type="EMBL" id="KAF6368297.1"/>
    </source>
</evidence>
<keyword evidence="15" id="KW-1015">Disulfide bond</keyword>
<reference evidence="33 34" key="1">
    <citation type="journal article" date="2020" name="Nature">
        <title>Six reference-quality genomes reveal evolution of bat adaptations.</title>
        <authorList>
            <person name="Jebb D."/>
            <person name="Huang Z."/>
            <person name="Pippel M."/>
            <person name="Hughes G.M."/>
            <person name="Lavrichenko K."/>
            <person name="Devanna P."/>
            <person name="Winkler S."/>
            <person name="Jermiin L.S."/>
            <person name="Skirmuntt E.C."/>
            <person name="Katzourakis A."/>
            <person name="Burkitt-Gray L."/>
            <person name="Ray D.A."/>
            <person name="Sullivan K.A.M."/>
            <person name="Roscito J.G."/>
            <person name="Kirilenko B.M."/>
            <person name="Davalos L.M."/>
            <person name="Corthals A.P."/>
            <person name="Power M.L."/>
            <person name="Jones G."/>
            <person name="Ransome R.D."/>
            <person name="Dechmann D.K.N."/>
            <person name="Locatelli A.G."/>
            <person name="Puechmaille S.J."/>
            <person name="Fedrigo O."/>
            <person name="Jarvis E.D."/>
            <person name="Hiller M."/>
            <person name="Vernes S.C."/>
            <person name="Myers E.W."/>
            <person name="Teeling E.C."/>
        </authorList>
    </citation>
    <scope>NUCLEOTIDE SEQUENCE [LARGE SCALE GENOMIC DNA]</scope>
    <source>
        <strain evidence="33">MMyoMyo1</strain>
        <tissue evidence="33">Flight muscle</tissue>
    </source>
</reference>
<comment type="subcellular location">
    <subcellularLocation>
        <location evidence="2">Cell membrane</location>
        <topology evidence="2">Lipid-anchor</topology>
        <topology evidence="2">GPI-anchor</topology>
    </subcellularLocation>
</comment>
<dbReference type="GO" id="GO:0016042">
    <property type="term" value="P:lipid catabolic process"/>
    <property type="evidence" value="ECO:0007669"/>
    <property type="project" value="UniProtKB-KW"/>
</dbReference>
<dbReference type="SUPFAM" id="SSF53649">
    <property type="entry name" value="Alkaline phosphatase-like"/>
    <property type="match status" value="1"/>
</dbReference>
<dbReference type="Gene3D" id="3.30.1360.180">
    <property type="match status" value="1"/>
</dbReference>
<dbReference type="GO" id="GO:0008889">
    <property type="term" value="F:glycerophosphodiester phosphodiesterase activity"/>
    <property type="evidence" value="ECO:0007669"/>
    <property type="project" value="TreeGrafter"/>
</dbReference>
<evidence type="ECO:0000256" key="31">
    <source>
        <dbReference type="ARBA" id="ARBA00049092"/>
    </source>
</evidence>
<name>A0A7J7Z212_MYOMY</name>
<keyword evidence="12" id="KW-0442">Lipid degradation</keyword>
<evidence type="ECO:0000256" key="1">
    <source>
        <dbReference type="ARBA" id="ARBA00001947"/>
    </source>
</evidence>
<dbReference type="AlphaFoldDB" id="A0A7J7Z212"/>
<evidence type="ECO:0000256" key="18">
    <source>
        <dbReference type="ARBA" id="ARBA00031167"/>
    </source>
</evidence>
<evidence type="ECO:0000256" key="13">
    <source>
        <dbReference type="ARBA" id="ARBA00023098"/>
    </source>
</evidence>
<evidence type="ECO:0000256" key="19">
    <source>
        <dbReference type="ARBA" id="ARBA00032556"/>
    </source>
</evidence>
<protein>
    <recommendedName>
        <fullName evidence="4">glycerophosphocholine cholinephosphodiesterase</fullName>
        <ecNumber evidence="4">3.1.4.38</ecNumber>
    </recommendedName>
    <alternativeName>
        <fullName evidence="19">Choline-specific glycerophosphodiester phosphodiesterase</fullName>
    </alternativeName>
    <alternativeName>
        <fullName evidence="18">Ectonucleotide pyrophosphatase/phosphodiesterase family member 6</fullName>
    </alternativeName>
</protein>
<evidence type="ECO:0000256" key="21">
    <source>
        <dbReference type="ARBA" id="ARBA00046706"/>
    </source>
</evidence>
<dbReference type="PANTHER" id="PTHR10151">
    <property type="entry name" value="ECTONUCLEOTIDE PYROPHOSPHATASE/PHOSPHODIESTERASE"/>
    <property type="match status" value="1"/>
</dbReference>
<keyword evidence="16" id="KW-0325">Glycoprotein</keyword>
<proteinExistence type="inferred from homology"/>
<comment type="catalytic activity">
    <reaction evidence="26">
        <text>a 1-acyl-sn-glycero-3-phosphocholine + H2O = a 1-acyl-sn-glycerol + phosphocholine + H(+)</text>
        <dbReference type="Rhea" id="RHEA:44720"/>
        <dbReference type="ChEBI" id="CHEBI:15377"/>
        <dbReference type="ChEBI" id="CHEBI:15378"/>
        <dbReference type="ChEBI" id="CHEBI:58168"/>
        <dbReference type="ChEBI" id="CHEBI:64683"/>
        <dbReference type="ChEBI" id="CHEBI:295975"/>
    </reaction>
    <physiologicalReaction direction="left-to-right" evidence="26">
        <dbReference type="Rhea" id="RHEA:44721"/>
    </physiologicalReaction>
</comment>
<comment type="catalytic activity">
    <reaction evidence="30">
        <text>sn-glycerol 3-phosphocholine + H2O = phosphocholine + glycerol + H(+)</text>
        <dbReference type="Rhea" id="RHEA:19545"/>
        <dbReference type="ChEBI" id="CHEBI:15377"/>
        <dbReference type="ChEBI" id="CHEBI:15378"/>
        <dbReference type="ChEBI" id="CHEBI:16870"/>
        <dbReference type="ChEBI" id="CHEBI:17754"/>
        <dbReference type="ChEBI" id="CHEBI:295975"/>
        <dbReference type="EC" id="3.1.4.38"/>
    </reaction>
    <physiologicalReaction direction="left-to-right" evidence="30">
        <dbReference type="Rhea" id="RHEA:19546"/>
    </physiologicalReaction>
</comment>
<keyword evidence="11" id="KW-0862">Zinc</keyword>